<dbReference type="STRING" id="1246637.MTBBW1_1380002"/>
<dbReference type="OrthoDB" id="181267at2"/>
<accession>A0A1W1H7U2</accession>
<evidence type="ECO:0000313" key="2">
    <source>
        <dbReference type="EMBL" id="SLM28455.1"/>
    </source>
</evidence>
<dbReference type="GO" id="GO:0018112">
    <property type="term" value="F:proline racemase activity"/>
    <property type="evidence" value="ECO:0007669"/>
    <property type="project" value="UniProtKB-EC"/>
</dbReference>
<dbReference type="Proteomes" id="UP000191931">
    <property type="component" value="Unassembled WGS sequence"/>
</dbReference>
<reference evidence="2 3" key="1">
    <citation type="submission" date="2017-03" db="EMBL/GenBank/DDBJ databases">
        <authorList>
            <person name="Afonso C.L."/>
            <person name="Miller P.J."/>
            <person name="Scott M.A."/>
            <person name="Spackman E."/>
            <person name="Goraichik I."/>
            <person name="Dimitrov K.M."/>
            <person name="Suarez D.L."/>
            <person name="Swayne D.E."/>
        </authorList>
    </citation>
    <scope>NUCLEOTIDE SEQUENCE [LARGE SCALE GENOMIC DNA]</scope>
    <source>
        <strain evidence="2">PRJEB14757</strain>
    </source>
</reference>
<dbReference type="AlphaFoldDB" id="A0A1W1H7U2"/>
<dbReference type="PIRSF" id="PIRSF029792">
    <property type="entry name" value="Pro_racemase"/>
    <property type="match status" value="1"/>
</dbReference>
<dbReference type="GO" id="GO:0047580">
    <property type="term" value="F:4-hydroxyproline epimerase activity"/>
    <property type="evidence" value="ECO:0007669"/>
    <property type="project" value="TreeGrafter"/>
</dbReference>
<gene>
    <name evidence="2" type="primary">prdF</name>
    <name evidence="2" type="ORF">MTBBW1_1380002</name>
</gene>
<dbReference type="EMBL" id="FWEV01000044">
    <property type="protein sequence ID" value="SLM28455.1"/>
    <property type="molecule type" value="Genomic_DNA"/>
</dbReference>
<dbReference type="Gene3D" id="3.10.310.10">
    <property type="entry name" value="Diaminopimelate Epimerase, Chain A, domain 1"/>
    <property type="match status" value="2"/>
</dbReference>
<evidence type="ECO:0000313" key="3">
    <source>
        <dbReference type="Proteomes" id="UP000191931"/>
    </source>
</evidence>
<sequence length="368" mass="40210">MKIKSVKKDNDRLISPSGSNSNSIPLCDFSLIYNRFPAPVTTIDSHTEGETTRLVVDGIGEIFGSTMMEKLSFFKSSYDNIRCMLTREPRGSREILAAVVTENVSPDAAFGLIYMDAKRYPYLCGHATIGAVTSLFHAGALNFNDGENRVLVDTPSGIMDARAAVRDGNLISVAINMVPSFVFATDQSVDVKGFGNINVDIVCTGGFFAMVDSDSIGIEPVIENREVLVDLGMKIIDAANEQLEISHPLRPDVKTVDVTEFYNSDVKSGVKQGRGVVVYGESHMDRSPCGTGTAAKLALLYHKNRLEMNLPYINYSPLGTSLQAKLVEKTMIGDKEALVTRIQGRAWITGFHNFVIDSSDPFQDGFLI</sequence>
<keyword evidence="2" id="KW-0413">Isomerase</keyword>
<proteinExistence type="inferred from homology"/>
<dbReference type="PANTHER" id="PTHR33442">
    <property type="entry name" value="TRANS-3-HYDROXY-L-PROLINE DEHYDRATASE"/>
    <property type="match status" value="1"/>
</dbReference>
<evidence type="ECO:0000256" key="1">
    <source>
        <dbReference type="ARBA" id="ARBA00007529"/>
    </source>
</evidence>
<dbReference type="EC" id="5.1.1.4" evidence="2"/>
<organism evidence="2 3">
    <name type="scientific">Desulfamplus magnetovallimortis</name>
    <dbReference type="NCBI Taxonomy" id="1246637"/>
    <lineage>
        <taxon>Bacteria</taxon>
        <taxon>Pseudomonadati</taxon>
        <taxon>Thermodesulfobacteriota</taxon>
        <taxon>Desulfobacteria</taxon>
        <taxon>Desulfobacterales</taxon>
        <taxon>Desulfobacteraceae</taxon>
        <taxon>Desulfamplus</taxon>
    </lineage>
</organism>
<dbReference type="SFLD" id="SFLDS00028">
    <property type="entry name" value="Proline_Racemase"/>
    <property type="match status" value="1"/>
</dbReference>
<protein>
    <submittedName>
        <fullName evidence="2">PrdF1</fullName>
        <ecNumber evidence="2">5.1.1.4</ecNumber>
    </submittedName>
</protein>
<dbReference type="InterPro" id="IPR008794">
    <property type="entry name" value="Pro_racemase_fam"/>
</dbReference>
<dbReference type="RefSeq" id="WP_080804799.1">
    <property type="nucleotide sequence ID" value="NZ_LT828549.1"/>
</dbReference>
<dbReference type="Pfam" id="PF05544">
    <property type="entry name" value="Pro_racemase"/>
    <property type="match status" value="1"/>
</dbReference>
<keyword evidence="3" id="KW-1185">Reference proteome</keyword>
<comment type="similarity">
    <text evidence="1">Belongs to the proline racemase family.</text>
</comment>
<name>A0A1W1H7U2_9BACT</name>
<dbReference type="SUPFAM" id="SSF54506">
    <property type="entry name" value="Diaminopimelate epimerase-like"/>
    <property type="match status" value="1"/>
</dbReference>
<dbReference type="PANTHER" id="PTHR33442:SF5">
    <property type="entry name" value="BIFUNCTIONAL TRANS-3-HYDROXY-L-PROLINE DEHYDRATASE_2-EPIMERASE"/>
    <property type="match status" value="1"/>
</dbReference>